<dbReference type="Proteomes" id="UP001501577">
    <property type="component" value="Unassembled WGS sequence"/>
</dbReference>
<dbReference type="GO" id="GO:0016787">
    <property type="term" value="F:hydrolase activity"/>
    <property type="evidence" value="ECO:0007669"/>
    <property type="project" value="UniProtKB-KW"/>
</dbReference>
<comment type="caution">
    <text evidence="1">The sequence shown here is derived from an EMBL/GenBank/DDBJ whole genome shotgun (WGS) entry which is preliminary data.</text>
</comment>
<keyword evidence="1" id="KW-0378">Hydrolase</keyword>
<name>A0ABP6KM93_9ENTE</name>
<evidence type="ECO:0000313" key="2">
    <source>
        <dbReference type="Proteomes" id="UP001501577"/>
    </source>
</evidence>
<accession>A0ABP6KM93</accession>
<dbReference type="Pfam" id="PF06821">
    <property type="entry name" value="Ser_hydrolase"/>
    <property type="match status" value="1"/>
</dbReference>
<organism evidence="1 2">
    <name type="scientific">Tetragenococcus solitarius</name>
    <dbReference type="NCBI Taxonomy" id="71453"/>
    <lineage>
        <taxon>Bacteria</taxon>
        <taxon>Bacillati</taxon>
        <taxon>Bacillota</taxon>
        <taxon>Bacilli</taxon>
        <taxon>Lactobacillales</taxon>
        <taxon>Enterococcaceae</taxon>
        <taxon>Tetragenococcus</taxon>
    </lineage>
</organism>
<dbReference type="PANTHER" id="PTHR15394">
    <property type="entry name" value="SERINE HYDROLASE RBBP9"/>
    <property type="match status" value="1"/>
</dbReference>
<evidence type="ECO:0000313" key="1">
    <source>
        <dbReference type="EMBL" id="GAA3017546.1"/>
    </source>
</evidence>
<proteinExistence type="predicted"/>
<sequence length="158" mass="17808">MPKPTQPELKKWLVQLNEQIPILDEKTYLVTHSLGGLTTLHYLTQKFQQDSRARIGGLLLVSGFYEKREGMSSPEDFFEGSIDFNAIKKGTNGNITVVSSANDYIVPTELTDQLARKLNGNYYRKKESGHFLATDGYVEFPLLLSLLTNLVEQENHGS</sequence>
<dbReference type="InterPro" id="IPR029058">
    <property type="entry name" value="AB_hydrolase_fold"/>
</dbReference>
<dbReference type="Gene3D" id="3.40.50.1820">
    <property type="entry name" value="alpha/beta hydrolase"/>
    <property type="match status" value="1"/>
</dbReference>
<reference evidence="2" key="1">
    <citation type="journal article" date="2019" name="Int. J. Syst. Evol. Microbiol.">
        <title>The Global Catalogue of Microorganisms (GCM) 10K type strain sequencing project: providing services to taxonomists for standard genome sequencing and annotation.</title>
        <authorList>
            <consortium name="The Broad Institute Genomics Platform"/>
            <consortium name="The Broad Institute Genome Sequencing Center for Infectious Disease"/>
            <person name="Wu L."/>
            <person name="Ma J."/>
        </authorList>
    </citation>
    <scope>NUCLEOTIDE SEQUENCE [LARGE SCALE GENOMIC DNA]</scope>
    <source>
        <strain evidence="2">JCM 8736</strain>
    </source>
</reference>
<dbReference type="EMBL" id="BAAAXQ010000039">
    <property type="protein sequence ID" value="GAA3017546.1"/>
    <property type="molecule type" value="Genomic_DNA"/>
</dbReference>
<gene>
    <name evidence="1" type="ORF">GCM10019998_12210</name>
</gene>
<protein>
    <submittedName>
        <fullName evidence="1">Alpha/beta hydrolase</fullName>
    </submittedName>
</protein>
<dbReference type="InterPro" id="IPR010662">
    <property type="entry name" value="RBBP9/YdeN"/>
</dbReference>
<keyword evidence="2" id="KW-1185">Reference proteome</keyword>
<dbReference type="SUPFAM" id="SSF53474">
    <property type="entry name" value="alpha/beta-Hydrolases"/>
    <property type="match status" value="1"/>
</dbReference>
<dbReference type="PANTHER" id="PTHR15394:SF3">
    <property type="entry name" value="SERINE HYDROLASE RBBP9"/>
    <property type="match status" value="1"/>
</dbReference>